<dbReference type="AlphaFoldDB" id="A0A1H5Z495"/>
<evidence type="ECO:0008006" key="3">
    <source>
        <dbReference type="Google" id="ProtNLM"/>
    </source>
</evidence>
<gene>
    <name evidence="1" type="ORF">SAMN05421847_1997</name>
</gene>
<reference evidence="2" key="1">
    <citation type="submission" date="2016-10" db="EMBL/GenBank/DDBJ databases">
        <authorList>
            <person name="Varghese N."/>
            <person name="Submissions S."/>
        </authorList>
    </citation>
    <scope>NUCLEOTIDE SEQUENCE [LARGE SCALE GENOMIC DNA]</scope>
    <source>
        <strain evidence="2">DSM 21580</strain>
    </source>
</reference>
<evidence type="ECO:0000313" key="1">
    <source>
        <dbReference type="EMBL" id="SEG31333.1"/>
    </source>
</evidence>
<protein>
    <recommendedName>
        <fullName evidence="3">DUF4241 domain-containing protein</fullName>
    </recommendedName>
</protein>
<name>A0A1H5Z495_9FLAO</name>
<accession>A0A1H5Z495</accession>
<dbReference type="OrthoDB" id="9789980at2"/>
<dbReference type="RefSeq" id="WP_103913879.1">
    <property type="nucleotide sequence ID" value="NZ_FNUS01000004.1"/>
</dbReference>
<keyword evidence="2" id="KW-1185">Reference proteome</keyword>
<evidence type="ECO:0000313" key="2">
    <source>
        <dbReference type="Proteomes" id="UP000236738"/>
    </source>
</evidence>
<dbReference type="Pfam" id="PF14025">
    <property type="entry name" value="DUF4241"/>
    <property type="match status" value="1"/>
</dbReference>
<dbReference type="EMBL" id="FNUS01000004">
    <property type="protein sequence ID" value="SEG31333.1"/>
    <property type="molecule type" value="Genomic_DNA"/>
</dbReference>
<proteinExistence type="predicted"/>
<dbReference type="InterPro" id="IPR025335">
    <property type="entry name" value="DUF4241"/>
</dbReference>
<sequence length="211" mass="23962">MKHLENLAKLFSKNLADNILIDTYEAGELHISSGEIIACDPLITNDKAPFLTQFPKGDFPILIHKEKESNCVAYVEITFSDKAIKNWELALCENQNIKELADGEIFGYPVKSGMGCFMDVKTQESLNHLETRLYHRKGADFMGIYEEFFHPFFIDLSGATNQFSIIKPDEDEAENMIAFETGYGEGFYGTYIAFDLQNKPVKIISEFIEMA</sequence>
<dbReference type="Proteomes" id="UP000236738">
    <property type="component" value="Unassembled WGS sequence"/>
</dbReference>
<organism evidence="1 2">
    <name type="scientific">Halpernia humi</name>
    <dbReference type="NCBI Taxonomy" id="493375"/>
    <lineage>
        <taxon>Bacteria</taxon>
        <taxon>Pseudomonadati</taxon>
        <taxon>Bacteroidota</taxon>
        <taxon>Flavobacteriia</taxon>
        <taxon>Flavobacteriales</taxon>
        <taxon>Weeksellaceae</taxon>
        <taxon>Chryseobacterium group</taxon>
        <taxon>Halpernia</taxon>
    </lineage>
</organism>